<name>A0A5B9PK76_9BACT</name>
<dbReference type="Proteomes" id="UP000322214">
    <property type="component" value="Chromosome"/>
</dbReference>
<reference evidence="1 2" key="1">
    <citation type="submission" date="2019-08" db="EMBL/GenBank/DDBJ databases">
        <title>Deep-cultivation of Planctomycetes and their phenomic and genomic characterization uncovers novel biology.</title>
        <authorList>
            <person name="Wiegand S."/>
            <person name="Jogler M."/>
            <person name="Boedeker C."/>
            <person name="Pinto D."/>
            <person name="Vollmers J."/>
            <person name="Rivas-Marin E."/>
            <person name="Kohn T."/>
            <person name="Peeters S.H."/>
            <person name="Heuer A."/>
            <person name="Rast P."/>
            <person name="Oberbeckmann S."/>
            <person name="Bunk B."/>
            <person name="Jeske O."/>
            <person name="Meyerdierks A."/>
            <person name="Storesund J.E."/>
            <person name="Kallscheuer N."/>
            <person name="Luecker S."/>
            <person name="Lage O.M."/>
            <person name="Pohl T."/>
            <person name="Merkel B.J."/>
            <person name="Hornburger P."/>
            <person name="Mueller R.-W."/>
            <person name="Bruemmer F."/>
            <person name="Labrenz M."/>
            <person name="Spormann A.M."/>
            <person name="Op den Camp H."/>
            <person name="Overmann J."/>
            <person name="Amann R."/>
            <person name="Jetten M.S.M."/>
            <person name="Mascher T."/>
            <person name="Medema M.H."/>
            <person name="Devos D.P."/>
            <person name="Kaster A.-K."/>
            <person name="Ovreas L."/>
            <person name="Rohde M."/>
            <person name="Galperin M.Y."/>
            <person name="Jogler C."/>
        </authorList>
    </citation>
    <scope>NUCLEOTIDE SEQUENCE [LARGE SCALE GENOMIC DNA]</scope>
    <source>
        <strain evidence="1 2">FC18</strain>
    </source>
</reference>
<proteinExistence type="predicted"/>
<evidence type="ECO:0000313" key="1">
    <source>
        <dbReference type="EMBL" id="QEG25122.1"/>
    </source>
</evidence>
<protein>
    <submittedName>
        <fullName evidence="1">Uncharacterized protein</fullName>
    </submittedName>
</protein>
<evidence type="ECO:0000313" key="2">
    <source>
        <dbReference type="Proteomes" id="UP000322214"/>
    </source>
</evidence>
<dbReference type="AlphaFoldDB" id="A0A5B9PK76"/>
<dbReference type="EMBL" id="CP042912">
    <property type="protein sequence ID" value="QEG25122.1"/>
    <property type="molecule type" value="Genomic_DNA"/>
</dbReference>
<gene>
    <name evidence="1" type="ORF">MFFC18_50450</name>
</gene>
<dbReference type="KEGG" id="mff:MFFC18_50450"/>
<accession>A0A5B9PK76</accession>
<dbReference type="STRING" id="980251.GCA_001642875_01423"/>
<organism evidence="1 2">
    <name type="scientific">Mariniblastus fucicola</name>
    <dbReference type="NCBI Taxonomy" id="980251"/>
    <lineage>
        <taxon>Bacteria</taxon>
        <taxon>Pseudomonadati</taxon>
        <taxon>Planctomycetota</taxon>
        <taxon>Planctomycetia</taxon>
        <taxon>Pirellulales</taxon>
        <taxon>Pirellulaceae</taxon>
        <taxon>Mariniblastus</taxon>
    </lineage>
</organism>
<keyword evidence="2" id="KW-1185">Reference proteome</keyword>
<sequence>MATHTSQPVDGDNMVFIQAPFDTPSRFGSGLWPWYNLWHFKLRLLRLGR</sequence>